<evidence type="ECO:0000313" key="2">
    <source>
        <dbReference type="Proteomes" id="UP000204095"/>
    </source>
</evidence>
<protein>
    <submittedName>
        <fullName evidence="1">Uncharacterized protein n172L</fullName>
    </submittedName>
</protein>
<sequence>MFFCSYEDICALIYHRAHICLQNSVHFRNHTRPCPDRWATEYHRSTIYANGLHWYVYYYFFDHIVLTSCMMLKGTYGRLGLHSKKV</sequence>
<name>A7J6M6_PBCVF</name>
<accession>A7J6M6</accession>
<reference evidence="1 2" key="1">
    <citation type="journal article" date="2007" name="Virology">
        <title>Sequence and annotation of the 314-kb MT325 and the 321-kb FR483 viruses that infect Chlorella Pbi.</title>
        <authorList>
            <person name="Fitzgerald L.A."/>
            <person name="Graves M.V."/>
            <person name="Li X."/>
            <person name="Feldblyum T."/>
            <person name="Hartigan J."/>
            <person name="Van Etten J.L."/>
        </authorList>
    </citation>
    <scope>NUCLEOTIDE SEQUENCE [LARGE SCALE GENOMIC DNA]</scope>
    <source>
        <strain evidence="1 2">FR483</strain>
    </source>
</reference>
<dbReference type="EMBL" id="DQ890022">
    <property type="protein sequence ID" value="ABT15457.1"/>
    <property type="molecule type" value="Genomic_DNA"/>
</dbReference>
<gene>
    <name evidence="1" type="primary">n172L</name>
    <name evidence="1" type="ORF">FR483_n172L</name>
</gene>
<organismHost>
    <name type="scientific">Paramecium bursaria</name>
    <dbReference type="NCBI Taxonomy" id="74790"/>
</organismHost>
<dbReference type="GeneID" id="5470034"/>
<evidence type="ECO:0000313" key="1">
    <source>
        <dbReference type="EMBL" id="ABT15457.1"/>
    </source>
</evidence>
<dbReference type="Proteomes" id="UP000204095">
    <property type="component" value="Segment"/>
</dbReference>
<dbReference type="RefSeq" id="YP_001425804.1">
    <property type="nucleotide sequence ID" value="NC_008603.1"/>
</dbReference>
<proteinExistence type="predicted"/>
<organism evidence="1 2">
    <name type="scientific">Paramecium bursaria Chlorella virus FR483</name>
    <name type="common">PBCV-FR483</name>
    <dbReference type="NCBI Taxonomy" id="399781"/>
    <lineage>
        <taxon>Viruses</taxon>
        <taxon>Varidnaviria</taxon>
        <taxon>Bamfordvirae</taxon>
        <taxon>Nucleocytoviricota</taxon>
        <taxon>Megaviricetes</taxon>
        <taxon>Algavirales</taxon>
        <taxon>Phycodnaviridae</taxon>
        <taxon>Chlorovirus</taxon>
        <taxon>Chlorovirus conductrix</taxon>
        <taxon>Paramecium bursaria Chlorella virus A1</taxon>
    </lineage>
</organism>
<dbReference type="KEGG" id="vg:5470034"/>